<proteinExistence type="predicted"/>
<dbReference type="Pfam" id="PF05542">
    <property type="entry name" value="DUF760"/>
    <property type="match status" value="1"/>
</dbReference>
<dbReference type="OrthoDB" id="25131at2759"/>
<keyword evidence="2" id="KW-1185">Reference proteome</keyword>
<dbReference type="STRING" id="1088818.A0A2I0A268"/>
<protein>
    <recommendedName>
        <fullName evidence="3">UV-B-induced protein</fullName>
    </recommendedName>
</protein>
<dbReference type="EMBL" id="KZ452037">
    <property type="protein sequence ID" value="PKA49640.1"/>
    <property type="molecule type" value="Genomic_DNA"/>
</dbReference>
<organism evidence="1 2">
    <name type="scientific">Apostasia shenzhenica</name>
    <dbReference type="NCBI Taxonomy" id="1088818"/>
    <lineage>
        <taxon>Eukaryota</taxon>
        <taxon>Viridiplantae</taxon>
        <taxon>Streptophyta</taxon>
        <taxon>Embryophyta</taxon>
        <taxon>Tracheophyta</taxon>
        <taxon>Spermatophyta</taxon>
        <taxon>Magnoliopsida</taxon>
        <taxon>Liliopsida</taxon>
        <taxon>Asparagales</taxon>
        <taxon>Orchidaceae</taxon>
        <taxon>Apostasioideae</taxon>
        <taxon>Apostasia</taxon>
    </lineage>
</organism>
<dbReference type="InterPro" id="IPR038925">
    <property type="entry name" value="At3g17800-like"/>
</dbReference>
<evidence type="ECO:0008006" key="3">
    <source>
        <dbReference type="Google" id="ProtNLM"/>
    </source>
</evidence>
<name>A0A2I0A268_9ASPA</name>
<gene>
    <name evidence="1" type="ORF">AXF42_Ash004181</name>
</gene>
<dbReference type="AlphaFoldDB" id="A0A2I0A268"/>
<dbReference type="InterPro" id="IPR008479">
    <property type="entry name" value="DUF760"/>
</dbReference>
<evidence type="ECO:0000313" key="1">
    <source>
        <dbReference type="EMBL" id="PKA49640.1"/>
    </source>
</evidence>
<sequence length="403" mass="45475">MDRCARVKGFPLFDVLPDGARARGGCHISRRSSFGKIGLPRPTVDFQEVSCCHVKYSPDRLRSLVALASAEFNESNYKSVGIPLELCTPEGKFLCGILKDQPHIFRAAAAKQLEELVFERDSAFARWELSEGSSESCLHGIAEIKERECQIVVEEIMYMLIVHSFSVINVPMVPNLWKCISNGRVEIWSSKEKELESMHEIELLEMVREHLSNILRLQGKSDSTGNWTTIKIEQLQLGRLYAASIMYGYFLKSVSLRHALDISFSSSSEDILSDQIIQASFPRFAKQEQQNLVTLGCSLDKISSSYSIARRGNADQLRGYMMGFDSKALRLCAKLRSREAANLIENHSWALFGNPESGSLDKGEVVSVMFSGLKRLILEAVAFGCFLWDVEWYVDSKYRLNEN</sequence>
<dbReference type="PANTHER" id="PTHR31808:SF9">
    <property type="entry name" value="F21O3.2 PROTEIN"/>
    <property type="match status" value="1"/>
</dbReference>
<reference evidence="1 2" key="1">
    <citation type="journal article" date="2017" name="Nature">
        <title>The Apostasia genome and the evolution of orchids.</title>
        <authorList>
            <person name="Zhang G.Q."/>
            <person name="Liu K.W."/>
            <person name="Li Z."/>
            <person name="Lohaus R."/>
            <person name="Hsiao Y.Y."/>
            <person name="Niu S.C."/>
            <person name="Wang J.Y."/>
            <person name="Lin Y.C."/>
            <person name="Xu Q."/>
            <person name="Chen L.J."/>
            <person name="Yoshida K."/>
            <person name="Fujiwara S."/>
            <person name="Wang Z.W."/>
            <person name="Zhang Y.Q."/>
            <person name="Mitsuda N."/>
            <person name="Wang M."/>
            <person name="Liu G.H."/>
            <person name="Pecoraro L."/>
            <person name="Huang H.X."/>
            <person name="Xiao X.J."/>
            <person name="Lin M."/>
            <person name="Wu X.Y."/>
            <person name="Wu W.L."/>
            <person name="Chen Y.Y."/>
            <person name="Chang S.B."/>
            <person name="Sakamoto S."/>
            <person name="Ohme-Takagi M."/>
            <person name="Yagi M."/>
            <person name="Zeng S.J."/>
            <person name="Shen C.Y."/>
            <person name="Yeh C.M."/>
            <person name="Luo Y.B."/>
            <person name="Tsai W.C."/>
            <person name="Van de Peer Y."/>
            <person name="Liu Z.J."/>
        </authorList>
    </citation>
    <scope>NUCLEOTIDE SEQUENCE [LARGE SCALE GENOMIC DNA]</scope>
    <source>
        <strain evidence="2">cv. Shenzhen</strain>
        <tissue evidence="1">Stem</tissue>
    </source>
</reference>
<accession>A0A2I0A268</accession>
<evidence type="ECO:0000313" key="2">
    <source>
        <dbReference type="Proteomes" id="UP000236161"/>
    </source>
</evidence>
<dbReference type="PANTHER" id="PTHR31808">
    <property type="entry name" value="EXPRESSED PROTEIN"/>
    <property type="match status" value="1"/>
</dbReference>
<dbReference type="Proteomes" id="UP000236161">
    <property type="component" value="Unassembled WGS sequence"/>
</dbReference>